<sequence length="394" mass="40396">MLPLGLVFLTSGLSVALVVPFMTLFLDTEVDAGPVRTTVFLVASPVAGVAVAWAIGRVSDRWPVRRQLLIVASVAGVVSTASTAVVRDYWVLLTVAVTAWAVAGSLFPQTFAFARQVLDRGDPKRAALGISALRTVFSVAFVAGPPLAAVLLAAGGFHLVFGAAAVMYAVAAVVALFLLPDVGAPPAPPPADRPGGATAARLVIVLTIAGFVLLQTPLVLGGQTLSLFVATDLGGTVTDAGLLFGLCAALEIPLMLGLGVLSTRMPVRTLILVGAVAGIAYHALAASAHAVWVLVAGQVLNALYISAISALGIPYVQDLMPGRPGHATTMIANTFPMGQILAGPLFGLAQSTGYRLAYVLSFALSVGGLLFLLVARPPSSRRSGTPHPGTSRSR</sequence>
<dbReference type="PROSITE" id="PS50850">
    <property type="entry name" value="MFS"/>
    <property type="match status" value="1"/>
</dbReference>
<keyword evidence="8 9" id="KW-0472">Membrane</keyword>
<feature type="transmembrane region" description="Helical" evidence="9">
    <location>
        <begin position="7"/>
        <end position="26"/>
    </location>
</feature>
<feature type="transmembrane region" description="Helical" evidence="9">
    <location>
        <begin position="199"/>
        <end position="220"/>
    </location>
</feature>
<keyword evidence="12" id="KW-1185">Reference proteome</keyword>
<accession>A0A8J4A2N0</accession>
<keyword evidence="7 9" id="KW-1133">Transmembrane helix</keyword>
<feature type="transmembrane region" description="Helical" evidence="9">
    <location>
        <begin position="267"/>
        <end position="284"/>
    </location>
</feature>
<dbReference type="PANTHER" id="PTHR23535">
    <property type="entry name" value="SUGAR EFFLUX TRANSPORTER A-RELATED"/>
    <property type="match status" value="1"/>
</dbReference>
<feature type="transmembrane region" description="Helical" evidence="9">
    <location>
        <begin position="159"/>
        <end position="179"/>
    </location>
</feature>
<keyword evidence="5" id="KW-0762">Sugar transport</keyword>
<keyword evidence="3" id="KW-0813">Transport</keyword>
<feature type="transmembrane region" description="Helical" evidence="9">
    <location>
        <begin position="68"/>
        <end position="86"/>
    </location>
</feature>
<evidence type="ECO:0000256" key="1">
    <source>
        <dbReference type="ARBA" id="ARBA00004651"/>
    </source>
</evidence>
<name>A0A8J4A2N0_9ACTN</name>
<feature type="transmembrane region" description="Helical" evidence="9">
    <location>
        <begin position="355"/>
        <end position="375"/>
    </location>
</feature>
<evidence type="ECO:0000313" key="12">
    <source>
        <dbReference type="Proteomes" id="UP000635606"/>
    </source>
</evidence>
<evidence type="ECO:0000256" key="3">
    <source>
        <dbReference type="ARBA" id="ARBA00022448"/>
    </source>
</evidence>
<gene>
    <name evidence="11" type="primary">setA</name>
    <name evidence="11" type="ORF">Voc01_079750</name>
</gene>
<proteinExistence type="inferred from homology"/>
<comment type="subcellular location">
    <subcellularLocation>
        <location evidence="1">Cell membrane</location>
        <topology evidence="1">Multi-pass membrane protein</topology>
    </subcellularLocation>
</comment>
<protein>
    <submittedName>
        <fullName evidence="11">Sugar efflux transporter SetB</fullName>
    </submittedName>
</protein>
<feature type="domain" description="Major facilitator superfamily (MFS) profile" evidence="10">
    <location>
        <begin position="1"/>
        <end position="380"/>
    </location>
</feature>
<keyword evidence="6 9" id="KW-0812">Transmembrane</keyword>
<dbReference type="InterPro" id="IPR011701">
    <property type="entry name" value="MFS"/>
</dbReference>
<feature type="transmembrane region" description="Helical" evidence="9">
    <location>
        <begin position="126"/>
        <end position="153"/>
    </location>
</feature>
<feature type="transmembrane region" description="Helical" evidence="9">
    <location>
        <begin position="328"/>
        <end position="349"/>
    </location>
</feature>
<reference evidence="11" key="1">
    <citation type="submission" date="2021-01" db="EMBL/GenBank/DDBJ databases">
        <title>Whole genome shotgun sequence of Virgisporangium ochraceum NBRC 16418.</title>
        <authorList>
            <person name="Komaki H."/>
            <person name="Tamura T."/>
        </authorList>
    </citation>
    <scope>NUCLEOTIDE SEQUENCE</scope>
    <source>
        <strain evidence="11">NBRC 16418</strain>
    </source>
</reference>
<feature type="transmembrane region" description="Helical" evidence="9">
    <location>
        <begin position="92"/>
        <end position="114"/>
    </location>
</feature>
<comment type="caution">
    <text evidence="11">The sequence shown here is derived from an EMBL/GenBank/DDBJ whole genome shotgun (WGS) entry which is preliminary data.</text>
</comment>
<dbReference type="InterPro" id="IPR036259">
    <property type="entry name" value="MFS_trans_sf"/>
</dbReference>
<feature type="transmembrane region" description="Helical" evidence="9">
    <location>
        <begin position="38"/>
        <end position="56"/>
    </location>
</feature>
<evidence type="ECO:0000256" key="9">
    <source>
        <dbReference type="SAM" id="Phobius"/>
    </source>
</evidence>
<dbReference type="GO" id="GO:0005886">
    <property type="term" value="C:plasma membrane"/>
    <property type="evidence" value="ECO:0007669"/>
    <property type="project" value="UniProtKB-SubCell"/>
</dbReference>
<dbReference type="PANTHER" id="PTHR23535:SF2">
    <property type="entry name" value="SUGAR EFFLUX TRANSPORTER A-RELATED"/>
    <property type="match status" value="1"/>
</dbReference>
<dbReference type="CDD" id="cd17471">
    <property type="entry name" value="MFS_Set"/>
    <property type="match status" value="1"/>
</dbReference>
<evidence type="ECO:0000256" key="4">
    <source>
        <dbReference type="ARBA" id="ARBA00022475"/>
    </source>
</evidence>
<evidence type="ECO:0000256" key="8">
    <source>
        <dbReference type="ARBA" id="ARBA00023136"/>
    </source>
</evidence>
<keyword evidence="4" id="KW-1003">Cell membrane</keyword>
<evidence type="ECO:0000259" key="10">
    <source>
        <dbReference type="PROSITE" id="PS50850"/>
    </source>
</evidence>
<evidence type="ECO:0000256" key="2">
    <source>
        <dbReference type="ARBA" id="ARBA00006523"/>
    </source>
</evidence>
<dbReference type="EMBL" id="BOPH01000108">
    <property type="protein sequence ID" value="GIJ73058.1"/>
    <property type="molecule type" value="Genomic_DNA"/>
</dbReference>
<dbReference type="InterPro" id="IPR020846">
    <property type="entry name" value="MFS_dom"/>
</dbReference>
<evidence type="ECO:0000256" key="6">
    <source>
        <dbReference type="ARBA" id="ARBA00022692"/>
    </source>
</evidence>
<dbReference type="Pfam" id="PF07690">
    <property type="entry name" value="MFS_1"/>
    <property type="match status" value="2"/>
</dbReference>
<evidence type="ECO:0000313" key="11">
    <source>
        <dbReference type="EMBL" id="GIJ73058.1"/>
    </source>
</evidence>
<evidence type="ECO:0000256" key="5">
    <source>
        <dbReference type="ARBA" id="ARBA00022597"/>
    </source>
</evidence>
<feature type="transmembrane region" description="Helical" evidence="9">
    <location>
        <begin position="240"/>
        <end position="260"/>
    </location>
</feature>
<evidence type="ECO:0000256" key="7">
    <source>
        <dbReference type="ARBA" id="ARBA00022989"/>
    </source>
</evidence>
<dbReference type="GO" id="GO:0022857">
    <property type="term" value="F:transmembrane transporter activity"/>
    <property type="evidence" value="ECO:0007669"/>
    <property type="project" value="InterPro"/>
</dbReference>
<dbReference type="Gene3D" id="1.20.1250.20">
    <property type="entry name" value="MFS general substrate transporter like domains"/>
    <property type="match status" value="2"/>
</dbReference>
<dbReference type="AlphaFoldDB" id="A0A8J4A2N0"/>
<dbReference type="Proteomes" id="UP000635606">
    <property type="component" value="Unassembled WGS sequence"/>
</dbReference>
<organism evidence="11 12">
    <name type="scientific">Virgisporangium ochraceum</name>
    <dbReference type="NCBI Taxonomy" id="65505"/>
    <lineage>
        <taxon>Bacteria</taxon>
        <taxon>Bacillati</taxon>
        <taxon>Actinomycetota</taxon>
        <taxon>Actinomycetes</taxon>
        <taxon>Micromonosporales</taxon>
        <taxon>Micromonosporaceae</taxon>
        <taxon>Virgisporangium</taxon>
    </lineage>
</organism>
<dbReference type="SUPFAM" id="SSF103473">
    <property type="entry name" value="MFS general substrate transporter"/>
    <property type="match status" value="1"/>
</dbReference>
<comment type="similarity">
    <text evidence="2">Belongs to the major facilitator superfamily. Set transporter family.</text>
</comment>